<keyword evidence="7" id="KW-0813">Transport</keyword>
<gene>
    <name evidence="8" type="ORF">ABGB03_06875</name>
</gene>
<keyword evidence="5" id="KW-1133">Transmembrane helix</keyword>
<evidence type="ECO:0000256" key="4">
    <source>
        <dbReference type="ARBA" id="ARBA00022692"/>
    </source>
</evidence>
<sequence length="184" mass="20527">MKTKKTAPKLNAGSMADIAFLLLIFFLVTTTIASDKGIQRKLPKLCEGKDCIIDVHERNILRISLNGNQEIMVEDEIIAIGNLKDIVKAFVDNNGDDSCTYCNGFKVTTSSDNPSKAIISLQSHSQASYELFVKIQDELTKAYYELRQTYAKAILGKSIDNLNKDDKVLLKKAYPFIISEAQTK</sequence>
<dbReference type="RefSeq" id="WP_347925981.1">
    <property type="nucleotide sequence ID" value="NZ_CP157199.1"/>
</dbReference>
<dbReference type="PANTHER" id="PTHR30558:SF3">
    <property type="entry name" value="BIOPOLYMER TRANSPORT PROTEIN EXBD-RELATED"/>
    <property type="match status" value="1"/>
</dbReference>
<dbReference type="InterPro" id="IPR003400">
    <property type="entry name" value="ExbD"/>
</dbReference>
<keyword evidence="6" id="KW-0472">Membrane</keyword>
<evidence type="ECO:0000313" key="8">
    <source>
        <dbReference type="EMBL" id="XBG62627.1"/>
    </source>
</evidence>
<evidence type="ECO:0000256" key="6">
    <source>
        <dbReference type="ARBA" id="ARBA00023136"/>
    </source>
</evidence>
<dbReference type="Pfam" id="PF02472">
    <property type="entry name" value="ExbD"/>
    <property type="match status" value="1"/>
</dbReference>
<reference evidence="8" key="1">
    <citation type="submission" date="2024-05" db="EMBL/GenBank/DDBJ databases">
        <title>Pontimicrobium maritimus sp. nov., isolated form sea water.</title>
        <authorList>
            <person name="Muhammad N."/>
            <person name="Vuong T.Q."/>
            <person name="Han H.L."/>
            <person name="Kim S.-G."/>
        </authorList>
    </citation>
    <scope>NUCLEOTIDE SEQUENCE</scope>
    <source>
        <strain evidence="8">SW4</strain>
    </source>
</reference>
<keyword evidence="4 7" id="KW-0812">Transmembrane</keyword>
<dbReference type="EMBL" id="CP157199">
    <property type="protein sequence ID" value="XBG62627.1"/>
    <property type="molecule type" value="Genomic_DNA"/>
</dbReference>
<dbReference type="AlphaFoldDB" id="A0AAU7BWH8"/>
<keyword evidence="7" id="KW-0653">Protein transport</keyword>
<comment type="subcellular location">
    <subcellularLocation>
        <location evidence="1">Cell membrane</location>
        <topology evidence="1">Single-pass membrane protein</topology>
    </subcellularLocation>
    <subcellularLocation>
        <location evidence="7">Cell membrane</location>
        <topology evidence="7">Single-pass type II membrane protein</topology>
    </subcellularLocation>
</comment>
<proteinExistence type="inferred from homology"/>
<evidence type="ECO:0000256" key="2">
    <source>
        <dbReference type="ARBA" id="ARBA00005811"/>
    </source>
</evidence>
<name>A0AAU7BWH8_9FLAO</name>
<evidence type="ECO:0000256" key="1">
    <source>
        <dbReference type="ARBA" id="ARBA00004162"/>
    </source>
</evidence>
<dbReference type="GO" id="GO:0022857">
    <property type="term" value="F:transmembrane transporter activity"/>
    <property type="evidence" value="ECO:0007669"/>
    <property type="project" value="InterPro"/>
</dbReference>
<dbReference type="GO" id="GO:0005886">
    <property type="term" value="C:plasma membrane"/>
    <property type="evidence" value="ECO:0007669"/>
    <property type="project" value="UniProtKB-SubCell"/>
</dbReference>
<evidence type="ECO:0000256" key="3">
    <source>
        <dbReference type="ARBA" id="ARBA00022475"/>
    </source>
</evidence>
<organism evidence="8">
    <name type="scientific">Pontimicrobium sp. SW4</name>
    <dbReference type="NCBI Taxonomy" id="3153519"/>
    <lineage>
        <taxon>Bacteria</taxon>
        <taxon>Pseudomonadati</taxon>
        <taxon>Bacteroidota</taxon>
        <taxon>Flavobacteriia</taxon>
        <taxon>Flavobacteriales</taxon>
        <taxon>Flavobacteriaceae</taxon>
        <taxon>Pontimicrobium</taxon>
    </lineage>
</organism>
<protein>
    <submittedName>
        <fullName evidence="8">Biopolymer transporter ExbD</fullName>
    </submittedName>
</protein>
<evidence type="ECO:0000256" key="5">
    <source>
        <dbReference type="ARBA" id="ARBA00022989"/>
    </source>
</evidence>
<keyword evidence="3" id="KW-1003">Cell membrane</keyword>
<accession>A0AAU7BWH8</accession>
<dbReference type="PANTHER" id="PTHR30558">
    <property type="entry name" value="EXBD MEMBRANE COMPONENT OF PMF-DRIVEN MACROMOLECULE IMPORT SYSTEM"/>
    <property type="match status" value="1"/>
</dbReference>
<dbReference type="GO" id="GO:0015031">
    <property type="term" value="P:protein transport"/>
    <property type="evidence" value="ECO:0007669"/>
    <property type="project" value="UniProtKB-KW"/>
</dbReference>
<comment type="similarity">
    <text evidence="2 7">Belongs to the ExbD/TolR family.</text>
</comment>
<evidence type="ECO:0000256" key="7">
    <source>
        <dbReference type="RuleBase" id="RU003879"/>
    </source>
</evidence>